<comment type="subcellular location">
    <subcellularLocation>
        <location evidence="1">Nucleus</location>
    </subcellularLocation>
</comment>
<dbReference type="EMBL" id="EZ423364">
    <property type="protein sequence ID" value="ADD19640.1"/>
    <property type="molecule type" value="mRNA"/>
</dbReference>
<feature type="compositionally biased region" description="Basic and acidic residues" evidence="6">
    <location>
        <begin position="571"/>
        <end position="589"/>
    </location>
</feature>
<accession>D3TPL2</accession>
<dbReference type="InterPro" id="IPR000504">
    <property type="entry name" value="RRM_dom"/>
</dbReference>
<dbReference type="PANTHER" id="PTHR48039:SF5">
    <property type="entry name" value="RNA-BINDING PROTEIN 28"/>
    <property type="match status" value="1"/>
</dbReference>
<evidence type="ECO:0000259" key="7">
    <source>
        <dbReference type="PROSITE" id="PS50102"/>
    </source>
</evidence>
<evidence type="ECO:0000256" key="2">
    <source>
        <dbReference type="ARBA" id="ARBA00022737"/>
    </source>
</evidence>
<feature type="region of interest" description="Disordered" evidence="6">
    <location>
        <begin position="601"/>
        <end position="627"/>
    </location>
</feature>
<keyword evidence="4" id="KW-0539">Nucleus</keyword>
<dbReference type="FunFam" id="3.30.70.330:FF:000182">
    <property type="entry name" value="RNA-binding motif protein 28"/>
    <property type="match status" value="1"/>
</dbReference>
<feature type="domain" description="RRM" evidence="7">
    <location>
        <begin position="352"/>
        <end position="435"/>
    </location>
</feature>
<dbReference type="GO" id="GO:0003729">
    <property type="term" value="F:mRNA binding"/>
    <property type="evidence" value="ECO:0007669"/>
    <property type="project" value="TreeGrafter"/>
</dbReference>
<feature type="compositionally biased region" description="Basic and acidic residues" evidence="6">
    <location>
        <begin position="176"/>
        <end position="186"/>
    </location>
</feature>
<dbReference type="AlphaFoldDB" id="D3TPL2"/>
<feature type="compositionally biased region" description="Basic and acidic residues" evidence="6">
    <location>
        <begin position="1"/>
        <end position="10"/>
    </location>
</feature>
<evidence type="ECO:0000256" key="1">
    <source>
        <dbReference type="ARBA" id="ARBA00004123"/>
    </source>
</evidence>
<feature type="compositionally biased region" description="Polar residues" evidence="6">
    <location>
        <begin position="603"/>
        <end position="617"/>
    </location>
</feature>
<evidence type="ECO:0000256" key="3">
    <source>
        <dbReference type="ARBA" id="ARBA00022884"/>
    </source>
</evidence>
<evidence type="ECO:0000313" key="8">
    <source>
        <dbReference type="EMBL" id="ADD19640.1"/>
    </source>
</evidence>
<dbReference type="Pfam" id="PF00076">
    <property type="entry name" value="RRM_1"/>
    <property type="match status" value="3"/>
</dbReference>
<dbReference type="InterPro" id="IPR035979">
    <property type="entry name" value="RBD_domain_sf"/>
</dbReference>
<dbReference type="GO" id="GO:0005730">
    <property type="term" value="C:nucleolus"/>
    <property type="evidence" value="ECO:0007669"/>
    <property type="project" value="TreeGrafter"/>
</dbReference>
<reference evidence="8" key="1">
    <citation type="journal article" date="2010" name="BMC Genomics">
        <title>An insight into the sialome of Glossina morsitans morsitans.</title>
        <authorList>
            <person name="Alves-Silva J."/>
            <person name="Ribeiro J.M."/>
            <person name="Van Den Abbeele J."/>
            <person name="Attardo G."/>
            <person name="Hao Z."/>
            <person name="Haines L.R."/>
            <person name="Soares M.B."/>
            <person name="Berriman M."/>
            <person name="Aksoy S."/>
            <person name="Lehane M.J."/>
        </authorList>
    </citation>
    <scope>NUCLEOTIDE SEQUENCE</scope>
    <source>
        <tissue evidence="8">Salivary gland</tissue>
    </source>
</reference>
<dbReference type="PANTHER" id="PTHR48039">
    <property type="entry name" value="RNA-BINDING MOTIF PROTEIN 14B"/>
    <property type="match status" value="1"/>
</dbReference>
<feature type="compositionally biased region" description="Acidic residues" evidence="6">
    <location>
        <begin position="156"/>
        <end position="171"/>
    </location>
</feature>
<dbReference type="CDD" id="cd12416">
    <property type="entry name" value="RRM4_RBM28_like"/>
    <property type="match status" value="1"/>
</dbReference>
<evidence type="ECO:0000256" key="4">
    <source>
        <dbReference type="ARBA" id="ARBA00023242"/>
    </source>
</evidence>
<evidence type="ECO:0000256" key="5">
    <source>
        <dbReference type="PROSITE-ProRule" id="PRU00176"/>
    </source>
</evidence>
<feature type="compositionally biased region" description="Basic and acidic residues" evidence="6">
    <location>
        <begin position="129"/>
        <end position="149"/>
    </location>
</feature>
<dbReference type="InterPro" id="IPR012677">
    <property type="entry name" value="Nucleotide-bd_a/b_plait_sf"/>
</dbReference>
<feature type="region of interest" description="Disordered" evidence="6">
    <location>
        <begin position="126"/>
        <end position="186"/>
    </location>
</feature>
<proteinExistence type="evidence at transcript level"/>
<name>D3TPL2_GLOMM</name>
<reference evidence="8" key="2">
    <citation type="submission" date="2010-01" db="EMBL/GenBank/DDBJ databases">
        <authorList>
            <consortium name="International Glossina Genome Initiative"/>
            <person name="da Silva J."/>
            <person name="Ribeiro J.M.C."/>
            <person name="Abbeele J.V."/>
            <person name="Attardo G."/>
            <person name="Hao Z."/>
            <person name="Haines L.R."/>
            <person name="Soares M.B."/>
            <person name="Berriman M."/>
            <person name="Aksoy S."/>
            <person name="Lehane M.J."/>
        </authorList>
    </citation>
    <scope>NUCLEOTIDE SEQUENCE</scope>
    <source>
        <tissue evidence="8">Salivary gland</tissue>
    </source>
</reference>
<dbReference type="Gene3D" id="3.30.70.330">
    <property type="match status" value="3"/>
</dbReference>
<feature type="compositionally biased region" description="Basic residues" evidence="6">
    <location>
        <begin position="618"/>
        <end position="627"/>
    </location>
</feature>
<feature type="region of interest" description="Disordered" evidence="6">
    <location>
        <begin position="558"/>
        <end position="589"/>
    </location>
</feature>
<feature type="domain" description="RRM" evidence="7">
    <location>
        <begin position="41"/>
        <end position="118"/>
    </location>
</feature>
<feature type="region of interest" description="Disordered" evidence="6">
    <location>
        <begin position="475"/>
        <end position="499"/>
    </location>
</feature>
<keyword evidence="2" id="KW-0677">Repeat</keyword>
<protein>
    <submittedName>
        <fullName evidence="8">Nucleolar protein fibrillarin NOP77</fullName>
    </submittedName>
</protein>
<dbReference type="InterPro" id="IPR051945">
    <property type="entry name" value="RRM_MRD1_RNA_proc_ribogen"/>
</dbReference>
<feature type="domain" description="RRM" evidence="7">
    <location>
        <begin position="204"/>
        <end position="282"/>
    </location>
</feature>
<dbReference type="PROSITE" id="PS50102">
    <property type="entry name" value="RRM"/>
    <property type="match status" value="3"/>
</dbReference>
<dbReference type="SUPFAM" id="SSF54928">
    <property type="entry name" value="RNA-binding domain, RBD"/>
    <property type="match status" value="3"/>
</dbReference>
<keyword evidence="3 5" id="KW-0694">RNA-binding</keyword>
<feature type="region of interest" description="Disordered" evidence="6">
    <location>
        <begin position="1"/>
        <end position="38"/>
    </location>
</feature>
<dbReference type="SMART" id="SM00360">
    <property type="entry name" value="RRM"/>
    <property type="match status" value="3"/>
</dbReference>
<organism evidence="8">
    <name type="scientific">Glossina morsitans morsitans</name>
    <name type="common">Savannah tsetse fly</name>
    <dbReference type="NCBI Taxonomy" id="37546"/>
    <lineage>
        <taxon>Eukaryota</taxon>
        <taxon>Metazoa</taxon>
        <taxon>Ecdysozoa</taxon>
        <taxon>Arthropoda</taxon>
        <taxon>Hexapoda</taxon>
        <taxon>Insecta</taxon>
        <taxon>Pterygota</taxon>
        <taxon>Neoptera</taxon>
        <taxon>Endopterygota</taxon>
        <taxon>Diptera</taxon>
        <taxon>Brachycera</taxon>
        <taxon>Muscomorpha</taxon>
        <taxon>Hippoboscoidea</taxon>
        <taxon>Glossinidae</taxon>
        <taxon>Glossina</taxon>
    </lineage>
</organism>
<evidence type="ECO:0000256" key="6">
    <source>
        <dbReference type="SAM" id="MobiDB-lite"/>
    </source>
</evidence>
<sequence>MLTEELESKPNESTAAKRKRRNPFRVEKQKEEKERRQKKRARLIVRNINYKAAEQDLRTYFGQWGEIEEINLLKRADGKLVGCAFIQYATINQATKAILKGNSKELLGRPVFVDWALGKNEYVAGKQCDSQKEPEEKKNKIECKEEEIQPRTNDNNGEEVESNEENNEEDCNSNSSEEKEDKGKTNIEKVIKQKNISNDVKEGCTVFIKNLPFDAEDADLRKVCRKCGPVSYAIINRHPISGHSKGTAFVKFKSKESADLCLQAGSELTLMDEILQSYPALSKEQICEHTNENKKGKQGKDSRNLYLTREGLIMAGSKAAEGVSASDMNKRHKLEQLKAQVLKKLNRFVSRNRLSIHNLPLNYNDDKLRDMIAIYTGFKPHECRVMRDNNITRDHPKGKSKGFGFMSFKTHQEALLALRKLNNNPNIFSQQHRPIVAFSIEDRAVHRIKEKRREKSKINNPTFKQKLERHKIIEQGKLSKKSGLKARPNSLQNDDKDKLKNHIKTLEKSKAANGQKHHIMPEEGEAFVGATAKAGTSLRMRSLKKIKEQFEMHIQRVKNEKKKTRQQRISQARDNKNRPKQGYKVERDDLAPLVNKYKKLLDNRTNVDNSRESSTIKQAKRTKGYTG</sequence>
<feature type="compositionally biased region" description="Basic and acidic residues" evidence="6">
    <location>
        <begin position="24"/>
        <end position="35"/>
    </location>
</feature>